<keyword evidence="1" id="KW-0472">Membrane</keyword>
<evidence type="ECO:0008006" key="3">
    <source>
        <dbReference type="Google" id="ProtNLM"/>
    </source>
</evidence>
<keyword evidence="1" id="KW-1133">Transmembrane helix</keyword>
<feature type="transmembrane region" description="Helical" evidence="1">
    <location>
        <begin position="178"/>
        <end position="199"/>
    </location>
</feature>
<gene>
    <name evidence="2" type="ORF">METZ01_LOCUS365250</name>
</gene>
<dbReference type="InterPro" id="IPR007498">
    <property type="entry name" value="PqiA-like"/>
</dbReference>
<feature type="transmembrane region" description="Helical" evidence="1">
    <location>
        <begin position="267"/>
        <end position="286"/>
    </location>
</feature>
<feature type="transmembrane region" description="Helical" evidence="1">
    <location>
        <begin position="154"/>
        <end position="172"/>
    </location>
</feature>
<protein>
    <recommendedName>
        <fullName evidence="3">Paraquat-inducible protein A</fullName>
    </recommendedName>
</protein>
<evidence type="ECO:0000256" key="1">
    <source>
        <dbReference type="SAM" id="Phobius"/>
    </source>
</evidence>
<dbReference type="Pfam" id="PF04403">
    <property type="entry name" value="PqiA"/>
    <property type="match status" value="1"/>
</dbReference>
<feature type="transmembrane region" description="Helical" evidence="1">
    <location>
        <begin position="109"/>
        <end position="133"/>
    </location>
</feature>
<feature type="non-terminal residue" evidence="2">
    <location>
        <position position="292"/>
    </location>
</feature>
<sequence length="292" mass="32132">MKVLTLEVEKMMADSLAGEIFACHECDHFYYYELIPVGAKANCQHCGNLLYRHIPDSLNRSLALYFTALVLYLIANVFPFLSLELGGRVVENILFSSGWAMYELGMGELGVLIILTSILFPFIVIAGMLYLLIPARMGTVAPFMAQVYRIVNSIVPWSLVGVFMLGVLIAIVKLQDLANVITGPSLIALALLLVVYTAARASFDPHDLWSLTGHSSSGISSDDIANHKILNCHTCGFLSRHTGEHQNCLRCTSPLHHRKHNSIEATWALLAAACVLLIPANVYPVMTVIRFG</sequence>
<reference evidence="2" key="1">
    <citation type="submission" date="2018-05" db="EMBL/GenBank/DDBJ databases">
        <authorList>
            <person name="Lanie J.A."/>
            <person name="Ng W.-L."/>
            <person name="Kazmierczak K.M."/>
            <person name="Andrzejewski T.M."/>
            <person name="Davidsen T.M."/>
            <person name="Wayne K.J."/>
            <person name="Tettelin H."/>
            <person name="Glass J.I."/>
            <person name="Rusch D."/>
            <person name="Podicherti R."/>
            <person name="Tsui H.-C.T."/>
            <person name="Winkler M.E."/>
        </authorList>
    </citation>
    <scope>NUCLEOTIDE SEQUENCE</scope>
</reference>
<name>A0A382SRE0_9ZZZZ</name>
<dbReference type="EMBL" id="UINC01130975">
    <property type="protein sequence ID" value="SVD12396.1"/>
    <property type="molecule type" value="Genomic_DNA"/>
</dbReference>
<keyword evidence="1" id="KW-0812">Transmembrane</keyword>
<organism evidence="2">
    <name type="scientific">marine metagenome</name>
    <dbReference type="NCBI Taxonomy" id="408172"/>
    <lineage>
        <taxon>unclassified sequences</taxon>
        <taxon>metagenomes</taxon>
        <taxon>ecological metagenomes</taxon>
    </lineage>
</organism>
<feature type="transmembrane region" description="Helical" evidence="1">
    <location>
        <begin position="62"/>
        <end position="81"/>
    </location>
</feature>
<proteinExistence type="predicted"/>
<accession>A0A382SRE0</accession>
<evidence type="ECO:0000313" key="2">
    <source>
        <dbReference type="EMBL" id="SVD12396.1"/>
    </source>
</evidence>
<dbReference type="AlphaFoldDB" id="A0A382SRE0"/>